<comment type="caution">
    <text evidence="2">The sequence shown here is derived from an EMBL/GenBank/DDBJ whole genome shotgun (WGS) entry which is preliminary data.</text>
</comment>
<accession>A0A8H3F7J9</accession>
<evidence type="ECO:0008006" key="4">
    <source>
        <dbReference type="Google" id="ProtNLM"/>
    </source>
</evidence>
<organism evidence="2 3">
    <name type="scientific">Imshaugia aleurites</name>
    <dbReference type="NCBI Taxonomy" id="172621"/>
    <lineage>
        <taxon>Eukaryota</taxon>
        <taxon>Fungi</taxon>
        <taxon>Dikarya</taxon>
        <taxon>Ascomycota</taxon>
        <taxon>Pezizomycotina</taxon>
        <taxon>Lecanoromycetes</taxon>
        <taxon>OSLEUM clade</taxon>
        <taxon>Lecanoromycetidae</taxon>
        <taxon>Lecanorales</taxon>
        <taxon>Lecanorineae</taxon>
        <taxon>Parmeliaceae</taxon>
        <taxon>Imshaugia</taxon>
    </lineage>
</organism>
<dbReference type="Proteomes" id="UP000664534">
    <property type="component" value="Unassembled WGS sequence"/>
</dbReference>
<evidence type="ECO:0000313" key="3">
    <source>
        <dbReference type="Proteomes" id="UP000664534"/>
    </source>
</evidence>
<reference evidence="2" key="1">
    <citation type="submission" date="2021-03" db="EMBL/GenBank/DDBJ databases">
        <authorList>
            <person name="Tagirdzhanova G."/>
        </authorList>
    </citation>
    <scope>NUCLEOTIDE SEQUENCE</scope>
</reference>
<feature type="compositionally biased region" description="Polar residues" evidence="1">
    <location>
        <begin position="604"/>
        <end position="616"/>
    </location>
</feature>
<evidence type="ECO:0000256" key="1">
    <source>
        <dbReference type="SAM" id="MobiDB-lite"/>
    </source>
</evidence>
<keyword evidence="3" id="KW-1185">Reference proteome</keyword>
<gene>
    <name evidence="2" type="ORF">IMSHALPRED_004665</name>
</gene>
<feature type="compositionally biased region" description="Polar residues" evidence="1">
    <location>
        <begin position="459"/>
        <end position="476"/>
    </location>
</feature>
<feature type="region of interest" description="Disordered" evidence="1">
    <location>
        <begin position="139"/>
        <end position="175"/>
    </location>
</feature>
<evidence type="ECO:0000313" key="2">
    <source>
        <dbReference type="EMBL" id="CAF9919591.1"/>
    </source>
</evidence>
<feature type="region of interest" description="Disordered" evidence="1">
    <location>
        <begin position="594"/>
        <end position="616"/>
    </location>
</feature>
<feature type="compositionally biased region" description="Polar residues" evidence="1">
    <location>
        <begin position="158"/>
        <end position="175"/>
    </location>
</feature>
<feature type="region of interest" description="Disordered" evidence="1">
    <location>
        <begin position="459"/>
        <end position="478"/>
    </location>
</feature>
<proteinExistence type="predicted"/>
<dbReference type="EMBL" id="CAJPDT010000023">
    <property type="protein sequence ID" value="CAF9919591.1"/>
    <property type="molecule type" value="Genomic_DNA"/>
</dbReference>
<dbReference type="AlphaFoldDB" id="A0A8H3F7J9"/>
<protein>
    <recommendedName>
        <fullName evidence="4">C2H2-type domain-containing protein</fullName>
    </recommendedName>
</protein>
<sequence>MAAPASESVSSDANLQPQGTVSLQNASFPSSVNSPTTFFFPGNSLISNVSTRDPTLQQKQAIATLKNYHNSDILAWHKLSQSTEPGVRHRDGPGGLSIQEVHAISTLSDCSHQNLAHWLQLANQESPPSLGLFASGREAAALSRQTRQTPPRSDHTSSHVSQAQSVKAVSPRQSNTPYSALAAAPNLSNTGRTTSKLTTYKHTLVKPTNPDHKYWCTACDNHSFQHSDGWKKHEKEHETKYVCMLKGLFEITEDGRRCILCGALNQPDSHHSAHNIRPCLEASNRPSFKRRYDMVGHLKDAHNISNGGIVADKWRCRSSKKAWSCGFCVQLFTSLQHRLKHIGTEHFEKGSCMNDWDLTNVVKGLLLQPEIQEAWQNLLKSLDPFRPSEFKWNKSGNKDLQYRLEKGLTDKVTPKSMAQAAYDVADHDWSPAQAGAVASAATISMTLNQYTSPVQHQFRLSQQNQASQIPESSPTDAQRLIPQPTTPFNDNKLYPTNPAVYTPWNGYNITNDPTNSNQEAFHHKSNDDFDWSAMSHPDFLIGDPTLKRKRDSTSSPAARGCERLLTDKPRREAVSEDYDTASRSLGLDYERREKYDDEEIRNEMGTNQYLEDSLYN</sequence>
<name>A0A8H3F7J9_9LECA</name>
<dbReference type="OrthoDB" id="654211at2759"/>